<reference evidence="2 3" key="1">
    <citation type="submission" date="2023-08" db="EMBL/GenBank/DDBJ databases">
        <title>A Necator americanus chromosomal reference genome.</title>
        <authorList>
            <person name="Ilik V."/>
            <person name="Petrzelkova K.J."/>
            <person name="Pardy F."/>
            <person name="Fuh T."/>
            <person name="Niatou-Singa F.S."/>
            <person name="Gouil Q."/>
            <person name="Baker L."/>
            <person name="Ritchie M.E."/>
            <person name="Jex A.R."/>
            <person name="Gazzola D."/>
            <person name="Li H."/>
            <person name="Toshio Fujiwara R."/>
            <person name="Zhan B."/>
            <person name="Aroian R.V."/>
            <person name="Pafco B."/>
            <person name="Schwarz E.M."/>
        </authorList>
    </citation>
    <scope>NUCLEOTIDE SEQUENCE [LARGE SCALE GENOMIC DNA]</scope>
    <source>
        <strain evidence="2 3">Aroian</strain>
        <tissue evidence="2">Whole animal</tissue>
    </source>
</reference>
<organism evidence="2 3">
    <name type="scientific">Necator americanus</name>
    <name type="common">Human hookworm</name>
    <dbReference type="NCBI Taxonomy" id="51031"/>
    <lineage>
        <taxon>Eukaryota</taxon>
        <taxon>Metazoa</taxon>
        <taxon>Ecdysozoa</taxon>
        <taxon>Nematoda</taxon>
        <taxon>Chromadorea</taxon>
        <taxon>Rhabditida</taxon>
        <taxon>Rhabditina</taxon>
        <taxon>Rhabditomorpha</taxon>
        <taxon>Strongyloidea</taxon>
        <taxon>Ancylostomatidae</taxon>
        <taxon>Bunostominae</taxon>
        <taxon>Necator</taxon>
    </lineage>
</organism>
<dbReference type="EMBL" id="JAVFWL010000003">
    <property type="protein sequence ID" value="KAK6743748.1"/>
    <property type="molecule type" value="Genomic_DNA"/>
</dbReference>
<sequence length="113" mass="12541">MRIYGGYAVSPTFFGSCKKPDAIVQAVPYQLTLSNFNSKFSGISTTETELSESALTPWLQNLVFLMIMRFELLKQDDADLCEHDSWRLPTQKLEKSDPGAETQALCQAQSSGA</sequence>
<proteinExistence type="predicted"/>
<evidence type="ECO:0000256" key="1">
    <source>
        <dbReference type="SAM" id="MobiDB-lite"/>
    </source>
</evidence>
<protein>
    <submittedName>
        <fullName evidence="2">Uncharacterized protein</fullName>
    </submittedName>
</protein>
<evidence type="ECO:0000313" key="3">
    <source>
        <dbReference type="Proteomes" id="UP001303046"/>
    </source>
</evidence>
<evidence type="ECO:0000313" key="2">
    <source>
        <dbReference type="EMBL" id="KAK6743748.1"/>
    </source>
</evidence>
<keyword evidence="3" id="KW-1185">Reference proteome</keyword>
<gene>
    <name evidence="2" type="primary">Necator_chrIII.g11582</name>
    <name evidence="2" type="ORF">RB195_010817</name>
</gene>
<dbReference type="PROSITE" id="PS51257">
    <property type="entry name" value="PROKAR_LIPOPROTEIN"/>
    <property type="match status" value="1"/>
</dbReference>
<dbReference type="Proteomes" id="UP001303046">
    <property type="component" value="Unassembled WGS sequence"/>
</dbReference>
<comment type="caution">
    <text evidence="2">The sequence shown here is derived from an EMBL/GenBank/DDBJ whole genome shotgun (WGS) entry which is preliminary data.</text>
</comment>
<feature type="region of interest" description="Disordered" evidence="1">
    <location>
        <begin position="91"/>
        <end position="113"/>
    </location>
</feature>
<name>A0ABR1D0U6_NECAM</name>
<feature type="compositionally biased region" description="Polar residues" evidence="1">
    <location>
        <begin position="104"/>
        <end position="113"/>
    </location>
</feature>
<accession>A0ABR1D0U6</accession>